<comment type="caution">
    <text evidence="1">The sequence shown here is derived from an EMBL/GenBank/DDBJ whole genome shotgun (WGS) entry which is preliminary data.</text>
</comment>
<reference evidence="1" key="1">
    <citation type="journal article" date="2020" name="mSystems">
        <title>Genome- and Community-Level Interaction Insights into Carbon Utilization and Element Cycling Functions of Hydrothermarchaeota in Hydrothermal Sediment.</title>
        <authorList>
            <person name="Zhou Z."/>
            <person name="Liu Y."/>
            <person name="Xu W."/>
            <person name="Pan J."/>
            <person name="Luo Z.H."/>
            <person name="Li M."/>
        </authorList>
    </citation>
    <scope>NUCLEOTIDE SEQUENCE [LARGE SCALE GENOMIC DNA]</scope>
    <source>
        <strain evidence="1">SpSt-853</strain>
    </source>
</reference>
<dbReference type="AlphaFoldDB" id="A0A7C5ALF5"/>
<accession>A0A7C5ALF5</accession>
<name>A0A7C5ALF5_9BACT</name>
<organism evidence="1">
    <name type="scientific">Desulfobacca acetoxidans</name>
    <dbReference type="NCBI Taxonomy" id="60893"/>
    <lineage>
        <taxon>Bacteria</taxon>
        <taxon>Pseudomonadati</taxon>
        <taxon>Thermodesulfobacteriota</taxon>
        <taxon>Desulfobaccia</taxon>
        <taxon>Desulfobaccales</taxon>
        <taxon>Desulfobaccaceae</taxon>
        <taxon>Desulfobacca</taxon>
    </lineage>
</organism>
<gene>
    <name evidence="1" type="ORF">ENW48_04490</name>
</gene>
<sequence>MGTSTARRGPGTAAWRWAKGAATRYMASEDISHGAQELLSRYVAALKESSRASAQGLLADFRLIRKVAQNLGELGERSRALGLPEALADMGLPPLATAPGEVAALSLVARWLPGEFGLEAAVAATALAPCLKKLWGEDTAAPPPKGSAGLVKTFLALALAHRLLLDLGESLEGAATSWSVFNERSALLEKKLQEAAQSVSLTPPRSGEWLGLPGWLWVTRVLENLFHNYTPKGQTHKI</sequence>
<proteinExistence type="predicted"/>
<dbReference type="EMBL" id="DTKJ01000031">
    <property type="protein sequence ID" value="HGZ11455.1"/>
    <property type="molecule type" value="Genomic_DNA"/>
</dbReference>
<evidence type="ECO:0000313" key="1">
    <source>
        <dbReference type="EMBL" id="HGZ11455.1"/>
    </source>
</evidence>
<protein>
    <submittedName>
        <fullName evidence="1">Uncharacterized protein</fullName>
    </submittedName>
</protein>